<comment type="subcellular location">
    <subcellularLocation>
        <location evidence="8">Cytoplasm</location>
    </subcellularLocation>
</comment>
<dbReference type="PANTHER" id="PTHR48006:SF102">
    <property type="entry name" value="LEUCINE-RICH REPEAT-CONTAINING PROTEIN DDB_G0281931-RELATED"/>
    <property type="match status" value="1"/>
</dbReference>
<dbReference type="InterPro" id="IPR011029">
    <property type="entry name" value="DEATH-like_dom_sf"/>
</dbReference>
<dbReference type="GO" id="GO:0004674">
    <property type="term" value="F:protein serine/threonine kinase activity"/>
    <property type="evidence" value="ECO:0007669"/>
    <property type="project" value="UniProtKB-UniRule"/>
</dbReference>
<evidence type="ECO:0000259" key="12">
    <source>
        <dbReference type="PROSITE" id="PS50011"/>
    </source>
</evidence>
<comment type="catalytic activity">
    <reaction evidence="7 8">
        <text>L-seryl-[protein] + ATP = O-phospho-L-seryl-[protein] + ADP + H(+)</text>
        <dbReference type="Rhea" id="RHEA:17989"/>
        <dbReference type="Rhea" id="RHEA-COMP:9863"/>
        <dbReference type="Rhea" id="RHEA-COMP:11604"/>
        <dbReference type="ChEBI" id="CHEBI:15378"/>
        <dbReference type="ChEBI" id="CHEBI:29999"/>
        <dbReference type="ChEBI" id="CHEBI:30616"/>
        <dbReference type="ChEBI" id="CHEBI:83421"/>
        <dbReference type="ChEBI" id="CHEBI:456216"/>
        <dbReference type="EC" id="2.7.11.1"/>
    </reaction>
</comment>
<evidence type="ECO:0000313" key="13">
    <source>
        <dbReference type="Ensembl" id="ENSSORP00005019862.1"/>
    </source>
</evidence>
<dbReference type="InterPro" id="IPR000719">
    <property type="entry name" value="Prot_kinase_dom"/>
</dbReference>
<dbReference type="FunFam" id="1.10.510.10:FF:000414">
    <property type="entry name" value="Interleukin-1 receptor-associated kinase 4"/>
    <property type="match status" value="1"/>
</dbReference>
<evidence type="ECO:0000256" key="9">
    <source>
        <dbReference type="PIRSR" id="PIRSR038189-1"/>
    </source>
</evidence>
<sequence length="423" mass="47540">MNSSITSATYIRNISLTVRRKVSYFLDPQDKWKDVIVSIRDENGGLRYSQHHVRRFECLVREGKSPTIELLNDWGTTNSTVGELVEILKNQKLLAAASVLLPGILLKLQLYGMTSRWQQTSLGLLTSFCVSLGFSSFSYSELMKITGNFDDRPMSDGGSRLGEGGFGTVYKGLLNNKPVAVKKLNAMDSISLDELQVQFEQEIQTLQMLKHKNLVDMIGFSCEGQHPCLVYAFMANGSLLDRLACLDESPPLSWCQRCLIVMGTARGLEYLHSNHHVHRDIKSANILLDENFAAKISDFGLTRASAKHSSTTMMTGRIVGTSAYMAPEALRGEITPKSDIFSFGVVLLEILSGLPPADEKREPQFLMDLRHDIDDEDEELTLEDFLDKKMRDWEMGQVETIYSLACSCLHDRKNRRPVITQVQ</sequence>
<keyword evidence="1 8" id="KW-0723">Serine/threonine-protein kinase</keyword>
<feature type="binding site" evidence="10">
    <location>
        <position position="182"/>
    </location>
    <ligand>
        <name>ATP</name>
        <dbReference type="ChEBI" id="CHEBI:30616"/>
    </ligand>
</feature>
<keyword evidence="8" id="KW-0399">Innate immunity</keyword>
<keyword evidence="4 8" id="KW-0418">Kinase</keyword>
<keyword evidence="3 8" id="KW-0547">Nucleotide-binding</keyword>
<evidence type="ECO:0000256" key="1">
    <source>
        <dbReference type="ARBA" id="ARBA00022527"/>
    </source>
</evidence>
<reference evidence="13" key="1">
    <citation type="submission" date="2019-06" db="EMBL/GenBank/DDBJ databases">
        <authorList>
            <consortium name="Wellcome Sanger Institute Data Sharing"/>
        </authorList>
    </citation>
    <scope>NUCLEOTIDE SEQUENCE [LARGE SCALE GENOMIC DNA]</scope>
</reference>
<dbReference type="Gene3D" id="3.30.200.20">
    <property type="entry name" value="Phosphorylase Kinase, domain 1"/>
    <property type="match status" value="1"/>
</dbReference>
<keyword evidence="8" id="KW-0963">Cytoplasm</keyword>
<comment type="function">
    <text evidence="8">Serine/threonine-protein kinase that plays a critical role in initiating innate immune response against foreign pathogens.</text>
</comment>
<keyword evidence="5 8" id="KW-0067">ATP-binding</keyword>
<dbReference type="GO" id="GO:0000287">
    <property type="term" value="F:magnesium ion binding"/>
    <property type="evidence" value="ECO:0007669"/>
    <property type="project" value="InterPro"/>
</dbReference>
<dbReference type="GO" id="GO:0045087">
    <property type="term" value="P:innate immune response"/>
    <property type="evidence" value="ECO:0007669"/>
    <property type="project" value="UniProtKB-UniRule"/>
</dbReference>
<feature type="active site" description="Proton acceptor" evidence="9">
    <location>
        <position position="280"/>
    </location>
</feature>
<evidence type="ECO:0000256" key="5">
    <source>
        <dbReference type="ARBA" id="ARBA00022840"/>
    </source>
</evidence>
<proteinExistence type="inferred from homology"/>
<dbReference type="GO" id="GO:0005524">
    <property type="term" value="F:ATP binding"/>
    <property type="evidence" value="ECO:0007669"/>
    <property type="project" value="UniProtKB-UniRule"/>
</dbReference>
<dbReference type="Pfam" id="PF00531">
    <property type="entry name" value="Death"/>
    <property type="match status" value="1"/>
</dbReference>
<reference evidence="13" key="2">
    <citation type="submission" date="2025-08" db="UniProtKB">
        <authorList>
            <consortium name="Ensembl"/>
        </authorList>
    </citation>
    <scope>IDENTIFICATION</scope>
</reference>
<name>A0A672ZTX4_9TELE</name>
<dbReference type="SUPFAM" id="SSF56112">
    <property type="entry name" value="Protein kinase-like (PK-like)"/>
    <property type="match status" value="1"/>
</dbReference>
<organism evidence="13 14">
    <name type="scientific">Sphaeramia orbicularis</name>
    <name type="common">orbiculate cardinalfish</name>
    <dbReference type="NCBI Taxonomy" id="375764"/>
    <lineage>
        <taxon>Eukaryota</taxon>
        <taxon>Metazoa</taxon>
        <taxon>Chordata</taxon>
        <taxon>Craniata</taxon>
        <taxon>Vertebrata</taxon>
        <taxon>Euteleostomi</taxon>
        <taxon>Actinopterygii</taxon>
        <taxon>Neopterygii</taxon>
        <taxon>Teleostei</taxon>
        <taxon>Neoteleostei</taxon>
        <taxon>Acanthomorphata</taxon>
        <taxon>Gobiaria</taxon>
        <taxon>Kurtiformes</taxon>
        <taxon>Apogonoidei</taxon>
        <taxon>Apogonidae</taxon>
        <taxon>Apogoninae</taxon>
        <taxon>Sphaeramia</taxon>
    </lineage>
</organism>
<comment type="cofactor">
    <cofactor evidence="8">
        <name>Mg(2+)</name>
        <dbReference type="ChEBI" id="CHEBI:18420"/>
    </cofactor>
</comment>
<keyword evidence="2 8" id="KW-0808">Transferase</keyword>
<feature type="binding site" evidence="10">
    <location>
        <begin position="282"/>
        <end position="284"/>
    </location>
    <ligand>
        <name>ATP</name>
        <dbReference type="ChEBI" id="CHEBI:30616"/>
    </ligand>
</feature>
<gene>
    <name evidence="13" type="primary">irak4</name>
</gene>
<dbReference type="PIRSF" id="PIRSF038189">
    <property type="entry name" value="IRAK4"/>
    <property type="match status" value="1"/>
</dbReference>
<reference evidence="13" key="3">
    <citation type="submission" date="2025-09" db="UniProtKB">
        <authorList>
            <consortium name="Ensembl"/>
        </authorList>
    </citation>
    <scope>IDENTIFICATION</scope>
</reference>
<keyword evidence="8" id="KW-0391">Immunity</keyword>
<comment type="catalytic activity">
    <reaction evidence="6 8">
        <text>L-threonyl-[protein] + ATP = O-phospho-L-threonyl-[protein] + ADP + H(+)</text>
        <dbReference type="Rhea" id="RHEA:46608"/>
        <dbReference type="Rhea" id="RHEA-COMP:11060"/>
        <dbReference type="Rhea" id="RHEA-COMP:11605"/>
        <dbReference type="ChEBI" id="CHEBI:15378"/>
        <dbReference type="ChEBI" id="CHEBI:30013"/>
        <dbReference type="ChEBI" id="CHEBI:30616"/>
        <dbReference type="ChEBI" id="CHEBI:61977"/>
        <dbReference type="ChEBI" id="CHEBI:456216"/>
        <dbReference type="EC" id="2.7.11.1"/>
    </reaction>
</comment>
<dbReference type="GO" id="GO:0007165">
    <property type="term" value="P:signal transduction"/>
    <property type="evidence" value="ECO:0007669"/>
    <property type="project" value="InterPro"/>
</dbReference>
<dbReference type="AlphaFoldDB" id="A0A672ZTX4"/>
<evidence type="ECO:0000256" key="10">
    <source>
        <dbReference type="PIRSR" id="PIRSR038189-2"/>
    </source>
</evidence>
<evidence type="ECO:0000256" key="7">
    <source>
        <dbReference type="ARBA" id="ARBA00048679"/>
    </source>
</evidence>
<dbReference type="PANTHER" id="PTHR48006">
    <property type="entry name" value="LEUCINE-RICH REPEAT-CONTAINING PROTEIN DDB_G0281931-RELATED"/>
    <property type="match status" value="1"/>
</dbReference>
<feature type="binding site" evidence="11">
    <location>
        <position position="183"/>
    </location>
    <ligand>
        <name>ATP</name>
        <dbReference type="ChEBI" id="CHEBI:30616"/>
    </ligand>
</feature>
<dbReference type="InterPro" id="IPR000488">
    <property type="entry name" value="Death_dom"/>
</dbReference>
<dbReference type="InterPro" id="IPR051824">
    <property type="entry name" value="LRR_Rcpt-Like_S/T_Kinase"/>
</dbReference>
<evidence type="ECO:0000256" key="4">
    <source>
        <dbReference type="ARBA" id="ARBA00022777"/>
    </source>
</evidence>
<feature type="binding site" evidence="10">
    <location>
        <position position="282"/>
    </location>
    <ligand>
        <name>ATP</name>
        <dbReference type="ChEBI" id="CHEBI:30616"/>
    </ligand>
</feature>
<evidence type="ECO:0000256" key="3">
    <source>
        <dbReference type="ARBA" id="ARBA00022741"/>
    </source>
</evidence>
<dbReference type="InterPro" id="IPR011009">
    <property type="entry name" value="Kinase-like_dom_sf"/>
</dbReference>
<evidence type="ECO:0000256" key="11">
    <source>
        <dbReference type="PROSITE-ProRule" id="PRU10141"/>
    </source>
</evidence>
<feature type="domain" description="Protein kinase" evidence="12">
    <location>
        <begin position="155"/>
        <end position="423"/>
    </location>
</feature>
<dbReference type="Gene3D" id="1.10.533.10">
    <property type="entry name" value="Death Domain, Fas"/>
    <property type="match status" value="1"/>
</dbReference>
<dbReference type="Ensembl" id="ENSSORT00005020424.1">
    <property type="protein sequence ID" value="ENSSORP00005019862.1"/>
    <property type="gene ID" value="ENSSORG00005009702.1"/>
</dbReference>
<evidence type="ECO:0000256" key="8">
    <source>
        <dbReference type="PIRNR" id="PIRNR038189"/>
    </source>
</evidence>
<dbReference type="GO" id="GO:0005737">
    <property type="term" value="C:cytoplasm"/>
    <property type="evidence" value="ECO:0007669"/>
    <property type="project" value="UniProtKB-SubCell"/>
</dbReference>
<evidence type="ECO:0000313" key="14">
    <source>
        <dbReference type="Proteomes" id="UP000472271"/>
    </source>
</evidence>
<evidence type="ECO:0000256" key="6">
    <source>
        <dbReference type="ARBA" id="ARBA00047899"/>
    </source>
</evidence>
<dbReference type="PROSITE" id="PS50011">
    <property type="entry name" value="PROTEIN_KINASE_DOM"/>
    <property type="match status" value="1"/>
</dbReference>
<dbReference type="Gene3D" id="1.10.510.10">
    <property type="entry name" value="Transferase(Phosphotransferase) domain 1"/>
    <property type="match status" value="1"/>
</dbReference>
<evidence type="ECO:0000256" key="2">
    <source>
        <dbReference type="ARBA" id="ARBA00022679"/>
    </source>
</evidence>
<dbReference type="Pfam" id="PF00069">
    <property type="entry name" value="Pkinase"/>
    <property type="match status" value="1"/>
</dbReference>
<protein>
    <recommendedName>
        <fullName evidence="8">Interleukin-1 receptor-associated kinase 4</fullName>
        <ecNumber evidence="8">2.7.11.1</ecNumber>
    </recommendedName>
</protein>
<keyword evidence="14" id="KW-1185">Reference proteome</keyword>
<dbReference type="SMART" id="SM00220">
    <property type="entry name" value="S_TKc"/>
    <property type="match status" value="1"/>
</dbReference>
<dbReference type="InterPro" id="IPR017428">
    <property type="entry name" value="IRAK4"/>
</dbReference>
<comment type="subunit">
    <text evidence="8">Associates with MYD88 and IRAK2 to form a ternary complex called the Myddosome.</text>
</comment>
<keyword evidence="8" id="KW-0460">Magnesium</keyword>
<accession>A0A672ZTX4</accession>
<dbReference type="PROSITE" id="PS00107">
    <property type="entry name" value="PROTEIN_KINASE_ATP"/>
    <property type="match status" value="1"/>
</dbReference>
<dbReference type="InterPro" id="IPR017441">
    <property type="entry name" value="Protein_kinase_ATP_BS"/>
</dbReference>
<dbReference type="Proteomes" id="UP000472271">
    <property type="component" value="Chromosome 6"/>
</dbReference>
<dbReference type="SUPFAM" id="SSF47986">
    <property type="entry name" value="DEATH domain"/>
    <property type="match status" value="1"/>
</dbReference>
<comment type="similarity">
    <text evidence="8">Belongs to the protein kinase superfamily. TKL Ser/Thr protein kinase family. Pelle subfamily.</text>
</comment>
<dbReference type="EC" id="2.7.11.1" evidence="8"/>